<gene>
    <name evidence="7" type="ORF">EJB05_03480</name>
</gene>
<dbReference type="OrthoDB" id="2789670at2759"/>
<dbReference type="GO" id="GO:0016705">
    <property type="term" value="F:oxidoreductase activity, acting on paired donors, with incorporation or reduction of molecular oxygen"/>
    <property type="evidence" value="ECO:0007669"/>
    <property type="project" value="InterPro"/>
</dbReference>
<dbReference type="GO" id="GO:0004497">
    <property type="term" value="F:monooxygenase activity"/>
    <property type="evidence" value="ECO:0007669"/>
    <property type="project" value="InterPro"/>
</dbReference>
<organism evidence="7 8">
    <name type="scientific">Eragrostis curvula</name>
    <name type="common">weeping love grass</name>
    <dbReference type="NCBI Taxonomy" id="38414"/>
    <lineage>
        <taxon>Eukaryota</taxon>
        <taxon>Viridiplantae</taxon>
        <taxon>Streptophyta</taxon>
        <taxon>Embryophyta</taxon>
        <taxon>Tracheophyta</taxon>
        <taxon>Spermatophyta</taxon>
        <taxon>Magnoliopsida</taxon>
        <taxon>Liliopsida</taxon>
        <taxon>Poales</taxon>
        <taxon>Poaceae</taxon>
        <taxon>PACMAD clade</taxon>
        <taxon>Chloridoideae</taxon>
        <taxon>Eragrostideae</taxon>
        <taxon>Eragrostidinae</taxon>
        <taxon>Eragrostis</taxon>
    </lineage>
</organism>
<dbReference type="PANTHER" id="PTHR47944:SF16">
    <property type="entry name" value="CYTOCHROME P450 FAMILY 1 SUBFAMILY A POLYPEPTIDE 1"/>
    <property type="match status" value="1"/>
</dbReference>
<dbReference type="InterPro" id="IPR001128">
    <property type="entry name" value="Cyt_P450"/>
</dbReference>
<keyword evidence="8" id="KW-1185">Reference proteome</keyword>
<dbReference type="SUPFAM" id="SSF48264">
    <property type="entry name" value="Cytochrome P450"/>
    <property type="match status" value="1"/>
</dbReference>
<evidence type="ECO:0000256" key="4">
    <source>
        <dbReference type="ARBA" id="ARBA00023002"/>
    </source>
</evidence>
<dbReference type="Gramene" id="TVU44053">
    <property type="protein sequence ID" value="TVU44053"/>
    <property type="gene ID" value="EJB05_03480"/>
</dbReference>
<evidence type="ECO:0000256" key="2">
    <source>
        <dbReference type="ARBA" id="ARBA00022617"/>
    </source>
</evidence>
<dbReference type="GO" id="GO:0005506">
    <property type="term" value="F:iron ion binding"/>
    <property type="evidence" value="ECO:0007669"/>
    <property type="project" value="InterPro"/>
</dbReference>
<feature type="non-terminal residue" evidence="7">
    <location>
        <position position="1"/>
    </location>
</feature>
<feature type="region of interest" description="Disordered" evidence="6">
    <location>
        <begin position="277"/>
        <end position="307"/>
    </location>
</feature>
<comment type="similarity">
    <text evidence="1">Belongs to the cytochrome P450 family.</text>
</comment>
<evidence type="ECO:0000256" key="6">
    <source>
        <dbReference type="SAM" id="MobiDB-lite"/>
    </source>
</evidence>
<sequence>MKQDANFMSRPFTFASKTISGGYKDAVLSPYGDQWKKMCRVFTTEIIFPSRHKWLHDKCANEAENLTRYVYNLISAGGAVDIRYVVIRRLVFNKRYFGEPQADGGPGPLEVQHVDAFLTSVELLYTFCVSDYLPWLLGLDLDDHEKMLKDVEGNPLLTIEEVKSQAKVRHLHVSRCGNPSNTVEWDLAEMVNNPEVMAKAMEELDLVVGRERLVQESDIPWLNYIKACIREAFCVHPVAPFNIPHVALANTTIAGYHWEDSALERFDLVGFPVSKTDEGQRAVPRSPPPHEHGLDGTAMELEGHRAV</sequence>
<comment type="caution">
    <text evidence="7">The sequence shown here is derived from an EMBL/GenBank/DDBJ whole genome shotgun (WGS) entry which is preliminary data.</text>
</comment>
<dbReference type="InterPro" id="IPR036396">
    <property type="entry name" value="Cyt_P450_sf"/>
</dbReference>
<protein>
    <submittedName>
        <fullName evidence="7">Uncharacterized protein</fullName>
    </submittedName>
</protein>
<dbReference type="PANTHER" id="PTHR47944">
    <property type="entry name" value="CYTOCHROME P450 98A9"/>
    <property type="match status" value="1"/>
</dbReference>
<dbReference type="Gene3D" id="1.10.630.10">
    <property type="entry name" value="Cytochrome P450"/>
    <property type="match status" value="2"/>
</dbReference>
<evidence type="ECO:0000313" key="7">
    <source>
        <dbReference type="EMBL" id="TVU44053.1"/>
    </source>
</evidence>
<reference evidence="7 8" key="1">
    <citation type="journal article" date="2019" name="Sci. Rep.">
        <title>A high-quality genome of Eragrostis curvula grass provides insights into Poaceae evolution and supports new strategies to enhance forage quality.</title>
        <authorList>
            <person name="Carballo J."/>
            <person name="Santos B.A.C.M."/>
            <person name="Zappacosta D."/>
            <person name="Garbus I."/>
            <person name="Selva J.P."/>
            <person name="Gallo C.A."/>
            <person name="Diaz A."/>
            <person name="Albertini E."/>
            <person name="Caccamo M."/>
            <person name="Echenique V."/>
        </authorList>
    </citation>
    <scope>NUCLEOTIDE SEQUENCE [LARGE SCALE GENOMIC DNA]</scope>
    <source>
        <strain evidence="8">cv. Victoria</strain>
        <tissue evidence="7">Leaf</tissue>
    </source>
</reference>
<evidence type="ECO:0000256" key="3">
    <source>
        <dbReference type="ARBA" id="ARBA00022723"/>
    </source>
</evidence>
<keyword evidence="3" id="KW-0479">Metal-binding</keyword>
<dbReference type="Pfam" id="PF00067">
    <property type="entry name" value="p450"/>
    <property type="match status" value="1"/>
</dbReference>
<keyword evidence="5" id="KW-0408">Iron</keyword>
<accession>A0A5J9W7X0</accession>
<keyword evidence="2" id="KW-0349">Heme</keyword>
<evidence type="ECO:0000256" key="5">
    <source>
        <dbReference type="ARBA" id="ARBA00023004"/>
    </source>
</evidence>
<dbReference type="Proteomes" id="UP000324897">
    <property type="component" value="Chromosome 5"/>
</dbReference>
<evidence type="ECO:0000256" key="1">
    <source>
        <dbReference type="ARBA" id="ARBA00010617"/>
    </source>
</evidence>
<name>A0A5J9W7X0_9POAL</name>
<dbReference type="EMBL" id="RWGY01000004">
    <property type="protein sequence ID" value="TVU44053.1"/>
    <property type="molecule type" value="Genomic_DNA"/>
</dbReference>
<dbReference type="GO" id="GO:0020037">
    <property type="term" value="F:heme binding"/>
    <property type="evidence" value="ECO:0007669"/>
    <property type="project" value="InterPro"/>
</dbReference>
<dbReference type="AlphaFoldDB" id="A0A5J9W7X0"/>
<proteinExistence type="inferred from homology"/>
<keyword evidence="4" id="KW-0560">Oxidoreductase</keyword>
<evidence type="ECO:0000313" key="8">
    <source>
        <dbReference type="Proteomes" id="UP000324897"/>
    </source>
</evidence>